<proteinExistence type="predicted"/>
<dbReference type="Proteomes" id="UP000294508">
    <property type="component" value="Unassembled WGS sequence"/>
</dbReference>
<dbReference type="AlphaFoldDB" id="A0A4V2RXU6"/>
<sequence>MKVRLRGFGSIEVEGREYDHDIVIEGGRIRKRKKGPSKPYRGEFGHTPLSAEEELPWGGSRLIIGTGVYGSLPIMPEVTKEAGRRHVDLTAIPTEDACHLIADLNKREVHAVLHVTC</sequence>
<name>A0A4V2RXU6_9ACTN</name>
<dbReference type="InterPro" id="IPR036748">
    <property type="entry name" value="MTH938-like_sf"/>
</dbReference>
<gene>
    <name evidence="1" type="ORF">EV652_121111</name>
</gene>
<dbReference type="OrthoDB" id="118735at2"/>
<reference evidence="1 2" key="1">
    <citation type="journal article" date="2015" name="Stand. Genomic Sci.">
        <title>Genomic Encyclopedia of Bacterial and Archaeal Type Strains, Phase III: the genomes of soil and plant-associated and newly described type strains.</title>
        <authorList>
            <person name="Whitman W.B."/>
            <person name="Woyke T."/>
            <person name="Klenk H.P."/>
            <person name="Zhou Y."/>
            <person name="Lilburn T.G."/>
            <person name="Beck B.J."/>
            <person name="De Vos P."/>
            <person name="Vandamme P."/>
            <person name="Eisen J.A."/>
            <person name="Garrity G."/>
            <person name="Hugenholtz P."/>
            <person name="Kyrpides N.C."/>
        </authorList>
    </citation>
    <scope>NUCLEOTIDE SEQUENCE [LARGE SCALE GENOMIC DNA]</scope>
    <source>
        <strain evidence="1 2">VKM Ac-2572</strain>
    </source>
</reference>
<dbReference type="EMBL" id="SLWN01000021">
    <property type="protein sequence ID" value="TCO15738.1"/>
    <property type="molecule type" value="Genomic_DNA"/>
</dbReference>
<dbReference type="SUPFAM" id="SSF64076">
    <property type="entry name" value="MTH938-like"/>
    <property type="match status" value="1"/>
</dbReference>
<dbReference type="RefSeq" id="WP_132215717.1">
    <property type="nucleotide sequence ID" value="NZ_SLWN01000021.1"/>
</dbReference>
<organism evidence="1 2">
    <name type="scientific">Kribbella steppae</name>
    <dbReference type="NCBI Taxonomy" id="2512223"/>
    <lineage>
        <taxon>Bacteria</taxon>
        <taxon>Bacillati</taxon>
        <taxon>Actinomycetota</taxon>
        <taxon>Actinomycetes</taxon>
        <taxon>Propionibacteriales</taxon>
        <taxon>Kribbellaceae</taxon>
        <taxon>Kribbella</taxon>
    </lineage>
</organism>
<comment type="caution">
    <text evidence="1">The sequence shown here is derived from an EMBL/GenBank/DDBJ whole genome shotgun (WGS) entry which is preliminary data.</text>
</comment>
<keyword evidence="2" id="KW-1185">Reference proteome</keyword>
<accession>A0A4V2RXU6</accession>
<protein>
    <submittedName>
        <fullName evidence="1">Uncharacterized protein</fullName>
    </submittedName>
</protein>
<dbReference type="Gene3D" id="3.40.1230.10">
    <property type="entry name" value="MTH938-like"/>
    <property type="match status" value="1"/>
</dbReference>
<evidence type="ECO:0000313" key="1">
    <source>
        <dbReference type="EMBL" id="TCO15738.1"/>
    </source>
</evidence>
<evidence type="ECO:0000313" key="2">
    <source>
        <dbReference type="Proteomes" id="UP000294508"/>
    </source>
</evidence>